<name>A0A392S010_9FABA</name>
<keyword evidence="2" id="KW-1185">Reference proteome</keyword>
<sequence length="83" mass="9169">SLVSDHLRLWSAPTTSSPPPFFSDVVVAFISDVLFVVHHRTRPAPLSSQLLYSVADPGPWTRGIIPFVVCRDWSAEILVLPLS</sequence>
<comment type="caution">
    <text evidence="1">The sequence shown here is derived from an EMBL/GenBank/DDBJ whole genome shotgun (WGS) entry which is preliminary data.</text>
</comment>
<accession>A0A392S010</accession>
<evidence type="ECO:0000313" key="2">
    <source>
        <dbReference type="Proteomes" id="UP000265520"/>
    </source>
</evidence>
<organism evidence="1 2">
    <name type="scientific">Trifolium medium</name>
    <dbReference type="NCBI Taxonomy" id="97028"/>
    <lineage>
        <taxon>Eukaryota</taxon>
        <taxon>Viridiplantae</taxon>
        <taxon>Streptophyta</taxon>
        <taxon>Embryophyta</taxon>
        <taxon>Tracheophyta</taxon>
        <taxon>Spermatophyta</taxon>
        <taxon>Magnoliopsida</taxon>
        <taxon>eudicotyledons</taxon>
        <taxon>Gunneridae</taxon>
        <taxon>Pentapetalae</taxon>
        <taxon>rosids</taxon>
        <taxon>fabids</taxon>
        <taxon>Fabales</taxon>
        <taxon>Fabaceae</taxon>
        <taxon>Papilionoideae</taxon>
        <taxon>50 kb inversion clade</taxon>
        <taxon>NPAAA clade</taxon>
        <taxon>Hologalegina</taxon>
        <taxon>IRL clade</taxon>
        <taxon>Trifolieae</taxon>
        <taxon>Trifolium</taxon>
    </lineage>
</organism>
<dbReference type="Proteomes" id="UP000265520">
    <property type="component" value="Unassembled WGS sequence"/>
</dbReference>
<evidence type="ECO:0000313" key="1">
    <source>
        <dbReference type="EMBL" id="MCI41360.1"/>
    </source>
</evidence>
<feature type="non-terminal residue" evidence="1">
    <location>
        <position position="83"/>
    </location>
</feature>
<dbReference type="EMBL" id="LXQA010291286">
    <property type="protein sequence ID" value="MCI41360.1"/>
    <property type="molecule type" value="Genomic_DNA"/>
</dbReference>
<reference evidence="1 2" key="1">
    <citation type="journal article" date="2018" name="Front. Plant Sci.">
        <title>Red Clover (Trifolium pratense) and Zigzag Clover (T. medium) - A Picture of Genomic Similarities and Differences.</title>
        <authorList>
            <person name="Dluhosova J."/>
            <person name="Istvanek J."/>
            <person name="Nedelnik J."/>
            <person name="Repkova J."/>
        </authorList>
    </citation>
    <scope>NUCLEOTIDE SEQUENCE [LARGE SCALE GENOMIC DNA]</scope>
    <source>
        <strain evidence="2">cv. 10/8</strain>
        <tissue evidence="1">Leaf</tissue>
    </source>
</reference>
<feature type="non-terminal residue" evidence="1">
    <location>
        <position position="1"/>
    </location>
</feature>
<dbReference type="AlphaFoldDB" id="A0A392S010"/>
<protein>
    <submittedName>
        <fullName evidence="1">Uncharacterized protein</fullName>
    </submittedName>
</protein>
<proteinExistence type="predicted"/>